<dbReference type="Proteomes" id="UP001189429">
    <property type="component" value="Unassembled WGS sequence"/>
</dbReference>
<name>A0ABN9TH71_9DINO</name>
<feature type="region of interest" description="Disordered" evidence="1">
    <location>
        <begin position="110"/>
        <end position="157"/>
    </location>
</feature>
<comment type="caution">
    <text evidence="2">The sequence shown here is derived from an EMBL/GenBank/DDBJ whole genome shotgun (WGS) entry which is preliminary data.</text>
</comment>
<gene>
    <name evidence="2" type="ORF">PCOR1329_LOCUS39043</name>
</gene>
<protein>
    <submittedName>
        <fullName evidence="2">Uncharacterized protein</fullName>
    </submittedName>
</protein>
<reference evidence="2" key="1">
    <citation type="submission" date="2023-10" db="EMBL/GenBank/DDBJ databases">
        <authorList>
            <person name="Chen Y."/>
            <person name="Shah S."/>
            <person name="Dougan E. K."/>
            <person name="Thang M."/>
            <person name="Chan C."/>
        </authorList>
    </citation>
    <scope>NUCLEOTIDE SEQUENCE [LARGE SCALE GENOMIC DNA]</scope>
</reference>
<sequence>ARLARAGHPSLRDRLPLARLARLLALPGSGGGLALLAGYGARVDGAAAELPCREGPGSVEALEEAVRTWPGPDPLLVAKHAWLGLSRADIVLGLADPEAVGGDGAGALRESWRSRGQRRRRRRRRRMRRRMSRTRSRSQWPARSRCGERDGVIAGAA</sequence>
<keyword evidence="3" id="KW-1185">Reference proteome</keyword>
<evidence type="ECO:0000313" key="3">
    <source>
        <dbReference type="Proteomes" id="UP001189429"/>
    </source>
</evidence>
<proteinExistence type="predicted"/>
<feature type="compositionally biased region" description="Basic residues" evidence="1">
    <location>
        <begin position="115"/>
        <end position="136"/>
    </location>
</feature>
<accession>A0ABN9TH71</accession>
<dbReference type="EMBL" id="CAUYUJ010014719">
    <property type="protein sequence ID" value="CAK0845167.1"/>
    <property type="molecule type" value="Genomic_DNA"/>
</dbReference>
<evidence type="ECO:0000313" key="2">
    <source>
        <dbReference type="EMBL" id="CAK0845167.1"/>
    </source>
</evidence>
<feature type="non-terminal residue" evidence="2">
    <location>
        <position position="1"/>
    </location>
</feature>
<evidence type="ECO:0000256" key="1">
    <source>
        <dbReference type="SAM" id="MobiDB-lite"/>
    </source>
</evidence>
<organism evidence="2 3">
    <name type="scientific">Prorocentrum cordatum</name>
    <dbReference type="NCBI Taxonomy" id="2364126"/>
    <lineage>
        <taxon>Eukaryota</taxon>
        <taxon>Sar</taxon>
        <taxon>Alveolata</taxon>
        <taxon>Dinophyceae</taxon>
        <taxon>Prorocentrales</taxon>
        <taxon>Prorocentraceae</taxon>
        <taxon>Prorocentrum</taxon>
    </lineage>
</organism>